<dbReference type="InterPro" id="IPR000160">
    <property type="entry name" value="GGDEF_dom"/>
</dbReference>
<feature type="domain" description="GGDEF" evidence="2">
    <location>
        <begin position="184"/>
        <end position="317"/>
    </location>
</feature>
<dbReference type="SUPFAM" id="SSF55073">
    <property type="entry name" value="Nucleotide cyclase"/>
    <property type="match status" value="1"/>
</dbReference>
<feature type="transmembrane region" description="Helical" evidence="1">
    <location>
        <begin position="78"/>
        <end position="98"/>
    </location>
</feature>
<evidence type="ECO:0000313" key="4">
    <source>
        <dbReference type="Proteomes" id="UP000182584"/>
    </source>
</evidence>
<protein>
    <submittedName>
        <fullName evidence="3">Diguanylate cyclase (GGDEF) domain-containing protein</fullName>
    </submittedName>
</protein>
<keyword evidence="1" id="KW-0812">Transmembrane</keyword>
<dbReference type="InterPro" id="IPR043128">
    <property type="entry name" value="Rev_trsase/Diguanyl_cyclase"/>
</dbReference>
<sequence length="317" mass="36579">MEENFCYVVFRLFGIGLSAMILANIKRNHSNKRKARNYLRILVLCLFLLGTDLIGHIFEDADNTFIRLLDKAFSGLYIAVFLVIAVQMVVYAYSFLDIEIHMRNRTLKKILEDGICLIPSTALTIIAYIDKTQTLTIATLLLYMVALYNDNQNELISLDPLTRLNNRNELTGYLWYKLSTPMRGRICILMMDMNRFKSINDTYGHVEGDQALIAVASCLKKACGGVPGRPFIARYGGDEFIVVMETESDLDAEHLCDYIHMTLAVENHRLKKPYNLSISIGWVRNEQNNRSIKKLLRRADIELYEKKRQFKERERTA</sequence>
<gene>
    <name evidence="3" type="ORF">SAMN04487884_11434</name>
</gene>
<dbReference type="Pfam" id="PF00990">
    <property type="entry name" value="GGDEF"/>
    <property type="match status" value="1"/>
</dbReference>
<name>A0A1H9TB52_BUTFI</name>
<dbReference type="PROSITE" id="PS50887">
    <property type="entry name" value="GGDEF"/>
    <property type="match status" value="1"/>
</dbReference>
<feature type="transmembrane region" description="Helical" evidence="1">
    <location>
        <begin position="6"/>
        <end position="25"/>
    </location>
</feature>
<evidence type="ECO:0000256" key="1">
    <source>
        <dbReference type="SAM" id="Phobius"/>
    </source>
</evidence>
<dbReference type="GO" id="GO:0052621">
    <property type="term" value="F:diguanylate cyclase activity"/>
    <property type="evidence" value="ECO:0007669"/>
    <property type="project" value="TreeGrafter"/>
</dbReference>
<keyword evidence="1" id="KW-1133">Transmembrane helix</keyword>
<dbReference type="EMBL" id="FOGJ01000014">
    <property type="protein sequence ID" value="SER93843.1"/>
    <property type="molecule type" value="Genomic_DNA"/>
</dbReference>
<accession>A0A1H9TB52</accession>
<proteinExistence type="predicted"/>
<keyword evidence="1" id="KW-0472">Membrane</keyword>
<evidence type="ECO:0000313" key="3">
    <source>
        <dbReference type="EMBL" id="SER93843.1"/>
    </source>
</evidence>
<dbReference type="Gene3D" id="3.30.70.270">
    <property type="match status" value="1"/>
</dbReference>
<dbReference type="Proteomes" id="UP000182584">
    <property type="component" value="Unassembled WGS sequence"/>
</dbReference>
<reference evidence="3 4" key="1">
    <citation type="submission" date="2016-10" db="EMBL/GenBank/DDBJ databases">
        <authorList>
            <person name="de Groot N.N."/>
        </authorList>
    </citation>
    <scope>NUCLEOTIDE SEQUENCE [LARGE SCALE GENOMIC DNA]</scope>
    <source>
        <strain evidence="3 4">AR40</strain>
    </source>
</reference>
<dbReference type="PANTHER" id="PTHR45138:SF9">
    <property type="entry name" value="DIGUANYLATE CYCLASE DGCM-RELATED"/>
    <property type="match status" value="1"/>
</dbReference>
<dbReference type="AlphaFoldDB" id="A0A1H9TB52"/>
<organism evidence="3 4">
    <name type="scientific">Butyrivibrio fibrisolvens</name>
    <dbReference type="NCBI Taxonomy" id="831"/>
    <lineage>
        <taxon>Bacteria</taxon>
        <taxon>Bacillati</taxon>
        <taxon>Bacillota</taxon>
        <taxon>Clostridia</taxon>
        <taxon>Lachnospirales</taxon>
        <taxon>Lachnospiraceae</taxon>
        <taxon>Butyrivibrio</taxon>
    </lineage>
</organism>
<feature type="transmembrane region" description="Helical" evidence="1">
    <location>
        <begin position="37"/>
        <end position="58"/>
    </location>
</feature>
<dbReference type="RefSeq" id="WP_022758603.1">
    <property type="nucleotide sequence ID" value="NZ_FOGJ01000014.1"/>
</dbReference>
<dbReference type="InterPro" id="IPR050469">
    <property type="entry name" value="Diguanylate_Cyclase"/>
</dbReference>
<dbReference type="InterPro" id="IPR029787">
    <property type="entry name" value="Nucleotide_cyclase"/>
</dbReference>
<dbReference type="SMART" id="SM00267">
    <property type="entry name" value="GGDEF"/>
    <property type="match status" value="1"/>
</dbReference>
<evidence type="ECO:0000259" key="2">
    <source>
        <dbReference type="PROSITE" id="PS50887"/>
    </source>
</evidence>
<dbReference type="OrthoDB" id="9804955at2"/>
<dbReference type="eggNOG" id="COG2199">
    <property type="taxonomic scope" value="Bacteria"/>
</dbReference>
<dbReference type="PANTHER" id="PTHR45138">
    <property type="entry name" value="REGULATORY COMPONENTS OF SENSORY TRANSDUCTION SYSTEM"/>
    <property type="match status" value="1"/>
</dbReference>
<dbReference type="CDD" id="cd01949">
    <property type="entry name" value="GGDEF"/>
    <property type="match status" value="1"/>
</dbReference>
<dbReference type="NCBIfam" id="TIGR00254">
    <property type="entry name" value="GGDEF"/>
    <property type="match status" value="1"/>
</dbReference>